<protein>
    <submittedName>
        <fullName evidence="2">Glycosyltransferase family 2 protein</fullName>
    </submittedName>
</protein>
<reference evidence="2 3" key="1">
    <citation type="submission" date="2018-03" db="EMBL/GenBank/DDBJ databases">
        <authorList>
            <person name="Keele B.F."/>
        </authorList>
    </citation>
    <scope>NUCLEOTIDE SEQUENCE [LARGE SCALE GENOMIC DNA]</scope>
    <source>
        <strain evidence="2 3">YL28-9</strain>
    </source>
</reference>
<dbReference type="Gene3D" id="3.90.550.10">
    <property type="entry name" value="Spore Coat Polysaccharide Biosynthesis Protein SpsA, Chain A"/>
    <property type="match status" value="1"/>
</dbReference>
<keyword evidence="2" id="KW-0808">Transferase</keyword>
<dbReference type="PANTHER" id="PTHR22916:SF3">
    <property type="entry name" value="UDP-GLCNAC:BETAGAL BETA-1,3-N-ACETYLGLUCOSAMINYLTRANSFERASE-LIKE PROTEIN 1"/>
    <property type="match status" value="1"/>
</dbReference>
<keyword evidence="3" id="KW-1185">Reference proteome</keyword>
<comment type="caution">
    <text evidence="2">The sequence shown here is derived from an EMBL/GenBank/DDBJ whole genome shotgun (WGS) entry which is preliminary data.</text>
</comment>
<evidence type="ECO:0000259" key="1">
    <source>
        <dbReference type="Pfam" id="PF00535"/>
    </source>
</evidence>
<proteinExistence type="predicted"/>
<dbReference type="PANTHER" id="PTHR22916">
    <property type="entry name" value="GLYCOSYLTRANSFERASE"/>
    <property type="match status" value="1"/>
</dbReference>
<dbReference type="InterPro" id="IPR001173">
    <property type="entry name" value="Glyco_trans_2-like"/>
</dbReference>
<feature type="domain" description="Glycosyltransferase 2-like" evidence="1">
    <location>
        <begin position="3"/>
        <end position="120"/>
    </location>
</feature>
<evidence type="ECO:0000313" key="3">
    <source>
        <dbReference type="Proteomes" id="UP000240912"/>
    </source>
</evidence>
<dbReference type="GO" id="GO:0016758">
    <property type="term" value="F:hexosyltransferase activity"/>
    <property type="evidence" value="ECO:0007669"/>
    <property type="project" value="UniProtKB-ARBA"/>
</dbReference>
<dbReference type="AlphaFoldDB" id="A0A2T3HNQ2"/>
<name>A0A2T3HNQ2_9SPHI</name>
<dbReference type="RefSeq" id="WP_107214093.1">
    <property type="nucleotide sequence ID" value="NZ_KZ686268.1"/>
</dbReference>
<dbReference type="Proteomes" id="UP000240912">
    <property type="component" value="Unassembled WGS sequence"/>
</dbReference>
<sequence length="290" mass="33584">MITVFTPTYNRAHLLSRLYESLLKQNSSNFEWIIVDDGSTDDTDGLIKMWQTERQFPFKLTYFRQANRGKHVAINKGVKLAKGELFFIVDSDDYLAHDAIAEILKSWNTLNSIEEIGGVVANKCYTDGSVVGEEPFYSELLASPVDFRFRYNAKGDRAEVIRTDLFNKYPFPETPGEKFCPEALFFNRLKDVRLNYINKNLYFCEYLPDGLTAKIYQIRKTSPVNTCLCYQEMARLGIPWIQKFKAGVNFYRFKRFTKEALQPPFNLAIVNSMAKFAANMIFVLSDRHKV</sequence>
<dbReference type="CDD" id="cd00761">
    <property type="entry name" value="Glyco_tranf_GTA_type"/>
    <property type="match status" value="1"/>
</dbReference>
<dbReference type="Pfam" id="PF00535">
    <property type="entry name" value="Glycos_transf_2"/>
    <property type="match status" value="1"/>
</dbReference>
<dbReference type="OrthoDB" id="6638511at2"/>
<dbReference type="SUPFAM" id="SSF53448">
    <property type="entry name" value="Nucleotide-diphospho-sugar transferases"/>
    <property type="match status" value="1"/>
</dbReference>
<dbReference type="EMBL" id="PYLS01000004">
    <property type="protein sequence ID" value="PST84056.1"/>
    <property type="molecule type" value="Genomic_DNA"/>
</dbReference>
<organism evidence="2 3">
    <name type="scientific">Pedobacter yulinensis</name>
    <dbReference type="NCBI Taxonomy" id="2126353"/>
    <lineage>
        <taxon>Bacteria</taxon>
        <taxon>Pseudomonadati</taxon>
        <taxon>Bacteroidota</taxon>
        <taxon>Sphingobacteriia</taxon>
        <taxon>Sphingobacteriales</taxon>
        <taxon>Sphingobacteriaceae</taxon>
        <taxon>Pedobacter</taxon>
    </lineage>
</organism>
<accession>A0A2T3HNQ2</accession>
<evidence type="ECO:0000313" key="2">
    <source>
        <dbReference type="EMBL" id="PST84056.1"/>
    </source>
</evidence>
<dbReference type="InterPro" id="IPR029044">
    <property type="entry name" value="Nucleotide-diphossugar_trans"/>
</dbReference>
<gene>
    <name evidence="2" type="ORF">C7T94_04785</name>
</gene>